<dbReference type="Pfam" id="PF00248">
    <property type="entry name" value="Aldo_ket_red"/>
    <property type="match status" value="1"/>
</dbReference>
<dbReference type="InterPro" id="IPR036812">
    <property type="entry name" value="NAD(P)_OxRdtase_dom_sf"/>
</dbReference>
<dbReference type="Proteomes" id="UP000316801">
    <property type="component" value="Unassembled WGS sequence"/>
</dbReference>
<dbReference type="PANTHER" id="PTHR43638:SF3">
    <property type="entry name" value="ALDEHYDE REDUCTASE"/>
    <property type="match status" value="1"/>
</dbReference>
<feature type="domain" description="NADP-dependent oxidoreductase" evidence="1">
    <location>
        <begin position="78"/>
        <end position="172"/>
    </location>
</feature>
<evidence type="ECO:0000259" key="1">
    <source>
        <dbReference type="Pfam" id="PF00248"/>
    </source>
</evidence>
<protein>
    <recommendedName>
        <fullName evidence="1">NADP-dependent oxidoreductase domain-containing protein</fullName>
    </recommendedName>
</protein>
<proteinExistence type="predicted"/>
<keyword evidence="3" id="KW-1185">Reference proteome</keyword>
<gene>
    <name evidence="2" type="ORF">FNA46_15035</name>
</gene>
<name>A0A549T6R5_9HYPH</name>
<evidence type="ECO:0000313" key="2">
    <source>
        <dbReference type="EMBL" id="TRL37562.1"/>
    </source>
</evidence>
<organism evidence="2 3">
    <name type="scientific">Rhizobium straminoryzae</name>
    <dbReference type="NCBI Taxonomy" id="1387186"/>
    <lineage>
        <taxon>Bacteria</taxon>
        <taxon>Pseudomonadati</taxon>
        <taxon>Pseudomonadota</taxon>
        <taxon>Alphaproteobacteria</taxon>
        <taxon>Hyphomicrobiales</taxon>
        <taxon>Rhizobiaceae</taxon>
        <taxon>Rhizobium/Agrobacterium group</taxon>
        <taxon>Rhizobium</taxon>
    </lineage>
</organism>
<comment type="caution">
    <text evidence="2">The sequence shown here is derived from an EMBL/GenBank/DDBJ whole genome shotgun (WGS) entry which is preliminary data.</text>
</comment>
<reference evidence="2 3" key="1">
    <citation type="submission" date="2019-07" db="EMBL/GenBank/DDBJ databases">
        <title>Ln-dependent methylotrophs.</title>
        <authorList>
            <person name="Tani A."/>
        </authorList>
    </citation>
    <scope>NUCLEOTIDE SEQUENCE [LARGE SCALE GENOMIC DNA]</scope>
    <source>
        <strain evidence="2 3">SM12</strain>
    </source>
</reference>
<dbReference type="EMBL" id="VJMG01000042">
    <property type="protein sequence ID" value="TRL37562.1"/>
    <property type="molecule type" value="Genomic_DNA"/>
</dbReference>
<dbReference type="Gene3D" id="3.20.20.100">
    <property type="entry name" value="NADP-dependent oxidoreductase domain"/>
    <property type="match status" value="1"/>
</dbReference>
<dbReference type="PANTHER" id="PTHR43638">
    <property type="entry name" value="OXIDOREDUCTASE, ALDO/KETO REDUCTASE FAMILY PROTEIN"/>
    <property type="match status" value="1"/>
</dbReference>
<accession>A0A549T6R5</accession>
<dbReference type="InterPro" id="IPR023210">
    <property type="entry name" value="NADP_OxRdtase_dom"/>
</dbReference>
<dbReference type="AlphaFoldDB" id="A0A549T6R5"/>
<dbReference type="SUPFAM" id="SSF51430">
    <property type="entry name" value="NAD(P)-linked oxidoreductase"/>
    <property type="match status" value="1"/>
</dbReference>
<sequence>MGETPRVAIALPRRSLPSNEGMPIGNLPMPETLTLRPDWPIKVANALFVKIAYPMRGRRPLLNSFRTGSNDLNRGADRCSEDVLAYCQANGIGLVPCYPLAAGRLTQPGSILSRLAAQKSVSASQVVLTWTLKRSPVLLPIPVTSEVAHLEENGAAAGVELTDKEFLQLDDAGRRV</sequence>
<evidence type="ECO:0000313" key="3">
    <source>
        <dbReference type="Proteomes" id="UP000316801"/>
    </source>
</evidence>